<dbReference type="SMART" id="SM00271">
    <property type="entry name" value="DnaJ"/>
    <property type="match status" value="1"/>
</dbReference>
<dbReference type="Proteomes" id="UP000718593">
    <property type="component" value="Unassembled WGS sequence"/>
</dbReference>
<dbReference type="RefSeq" id="WP_027457234.1">
    <property type="nucleotide sequence ID" value="NZ_JARBJQ010000010.1"/>
</dbReference>
<keyword evidence="2" id="KW-1133">Transmembrane helix</keyword>
<dbReference type="Pfam" id="PF00226">
    <property type="entry name" value="DnaJ"/>
    <property type="match status" value="1"/>
</dbReference>
<feature type="transmembrane region" description="Helical" evidence="2">
    <location>
        <begin position="99"/>
        <end position="120"/>
    </location>
</feature>
<dbReference type="InterPro" id="IPR001623">
    <property type="entry name" value="DnaJ_domain"/>
</dbReference>
<feature type="compositionally biased region" description="Basic and acidic residues" evidence="1">
    <location>
        <begin position="175"/>
        <end position="201"/>
    </location>
</feature>
<dbReference type="CDD" id="cd06257">
    <property type="entry name" value="DnaJ"/>
    <property type="match status" value="1"/>
</dbReference>
<dbReference type="AlphaFoldDB" id="A0A930BWN1"/>
<proteinExistence type="predicted"/>
<evidence type="ECO:0000313" key="5">
    <source>
        <dbReference type="Proteomes" id="UP000718593"/>
    </source>
</evidence>
<accession>A0A930BWN1</accession>
<feature type="compositionally biased region" description="Basic and acidic residues" evidence="1">
    <location>
        <begin position="215"/>
        <end position="249"/>
    </location>
</feature>
<evidence type="ECO:0000313" key="4">
    <source>
        <dbReference type="EMBL" id="MBF1165343.1"/>
    </source>
</evidence>
<name>A0A930BWN1_9RHOO</name>
<evidence type="ECO:0000259" key="3">
    <source>
        <dbReference type="PROSITE" id="PS50076"/>
    </source>
</evidence>
<dbReference type="PROSITE" id="PS50076">
    <property type="entry name" value="DNAJ_2"/>
    <property type="match status" value="1"/>
</dbReference>
<reference evidence="4" key="1">
    <citation type="submission" date="2020-04" db="EMBL/GenBank/DDBJ databases">
        <title>Deep metagenomics examines the oral microbiome during advanced dental caries in children, revealing novel taxa and co-occurrences with host molecules.</title>
        <authorList>
            <person name="Baker J.L."/>
            <person name="Morton J.T."/>
            <person name="Dinis M."/>
            <person name="Alvarez R."/>
            <person name="Tran N.C."/>
            <person name="Knight R."/>
            <person name="Edlund A."/>
        </authorList>
    </citation>
    <scope>NUCLEOTIDE SEQUENCE</scope>
    <source>
        <strain evidence="4">JCVI_32_bin.24</strain>
    </source>
</reference>
<sequence>MPKTTYYDLLGIAPEADLDAISAAYLRRVREVAAGQADDAELKLRAKLLKQAFDVLSDAERRAAYDAGLNGQSNLTFRAEAPLQVEVALGSSRRNPVRILLTVIATLMIVGLVLQVGVMFNAYQRVNDTGAVDAAAPVAEKAYLQDVYQTYGIRAASREEAELLIADLKRKESADREASERQRQVEEQERAQRRFEEESRRLGAQVTAANQWAEEEARRAREDAERRKEEQERRQREAEQMKREAEIARFRSRPMSGDE</sequence>
<dbReference type="EMBL" id="JABZMI010000187">
    <property type="protein sequence ID" value="MBF1165343.1"/>
    <property type="molecule type" value="Genomic_DNA"/>
</dbReference>
<keyword evidence="2" id="KW-0472">Membrane</keyword>
<comment type="caution">
    <text evidence="4">The sequence shown here is derived from an EMBL/GenBank/DDBJ whole genome shotgun (WGS) entry which is preliminary data.</text>
</comment>
<dbReference type="SUPFAM" id="SSF46565">
    <property type="entry name" value="Chaperone J-domain"/>
    <property type="match status" value="1"/>
</dbReference>
<feature type="domain" description="J" evidence="3">
    <location>
        <begin position="5"/>
        <end position="69"/>
    </location>
</feature>
<evidence type="ECO:0000256" key="1">
    <source>
        <dbReference type="SAM" id="MobiDB-lite"/>
    </source>
</evidence>
<protein>
    <submittedName>
        <fullName evidence="4">DnaJ domain-containing protein</fullName>
    </submittedName>
</protein>
<feature type="region of interest" description="Disordered" evidence="1">
    <location>
        <begin position="175"/>
        <end position="259"/>
    </location>
</feature>
<dbReference type="InterPro" id="IPR036869">
    <property type="entry name" value="J_dom_sf"/>
</dbReference>
<organism evidence="4 5">
    <name type="scientific">Dechloromonas agitata</name>
    <dbReference type="NCBI Taxonomy" id="73030"/>
    <lineage>
        <taxon>Bacteria</taxon>
        <taxon>Pseudomonadati</taxon>
        <taxon>Pseudomonadota</taxon>
        <taxon>Betaproteobacteria</taxon>
        <taxon>Rhodocyclales</taxon>
        <taxon>Azonexaceae</taxon>
        <taxon>Dechloromonas</taxon>
    </lineage>
</organism>
<gene>
    <name evidence="4" type="ORF">HXL68_09895</name>
</gene>
<evidence type="ECO:0000256" key="2">
    <source>
        <dbReference type="SAM" id="Phobius"/>
    </source>
</evidence>
<keyword evidence="2" id="KW-0812">Transmembrane</keyword>
<dbReference type="Gene3D" id="1.10.287.110">
    <property type="entry name" value="DnaJ domain"/>
    <property type="match status" value="1"/>
</dbReference>